<evidence type="ECO:0000256" key="2">
    <source>
        <dbReference type="ARBA" id="ARBA00022630"/>
    </source>
</evidence>
<dbReference type="SUPFAM" id="SSF56176">
    <property type="entry name" value="FAD-binding/transporter-associated domain-like"/>
    <property type="match status" value="1"/>
</dbReference>
<keyword evidence="2" id="KW-0285">Flavoprotein</keyword>
<evidence type="ECO:0000259" key="5">
    <source>
        <dbReference type="Pfam" id="PF08031"/>
    </source>
</evidence>
<dbReference type="InterPro" id="IPR050416">
    <property type="entry name" value="FAD-linked_Oxidoreductase"/>
</dbReference>
<evidence type="ECO:0000256" key="1">
    <source>
        <dbReference type="ARBA" id="ARBA00001974"/>
    </source>
</evidence>
<dbReference type="Proteomes" id="UP001165679">
    <property type="component" value="Unassembled WGS sequence"/>
</dbReference>
<protein>
    <submittedName>
        <fullName evidence="6">BBE domain-containing protein</fullName>
    </submittedName>
</protein>
<dbReference type="InterPro" id="IPR012951">
    <property type="entry name" value="BBE"/>
</dbReference>
<name>A0AA42CK51_9PROT</name>
<proteinExistence type="predicted"/>
<evidence type="ECO:0000313" key="6">
    <source>
        <dbReference type="EMBL" id="MCW3477485.1"/>
    </source>
</evidence>
<dbReference type="AlphaFoldDB" id="A0AA42CK51"/>
<dbReference type="Gene3D" id="3.30.43.10">
    <property type="entry name" value="Uridine Diphospho-n-acetylenolpyruvylglucosamine Reductase, domain 2"/>
    <property type="match status" value="1"/>
</dbReference>
<keyword evidence="3" id="KW-0274">FAD</keyword>
<dbReference type="Gene3D" id="3.40.462.20">
    <property type="match status" value="1"/>
</dbReference>
<comment type="caution">
    <text evidence="6">The sequence shown here is derived from an EMBL/GenBank/DDBJ whole genome shotgun (WGS) entry which is preliminary data.</text>
</comment>
<keyword evidence="7" id="KW-1185">Reference proteome</keyword>
<dbReference type="GO" id="GO:0050660">
    <property type="term" value="F:flavin adenine dinucleotide binding"/>
    <property type="evidence" value="ECO:0007669"/>
    <property type="project" value="InterPro"/>
</dbReference>
<sequence>MDADAPEITAFKVALRGPLLQPADETYEAARVVWSGMIDRCPRLIVRCHGVADVVASVDFARTHGVVVAVRGGGGNFGIVTLFEFRLHPIEPELMACLAVYPESRAREAIASWRDFMATAPDQLLGSLVEFSTLPNDASLPQEARGARAITVAAAYDGPAREGETLVQPLRELGPMLVDFSWRMPYCALQSMLDDSFPKGHDRSYYKSLFLRQLDGPVIEDLVTRVAARPSDMTYTSIWDFGGAVARVAADATAFGDRNRPYVLSIDTTWSKPEGDGPNIAWSRNFWSHMQPHSDGRIYVNFPGHGEDDGLVRTAVGAENYARLVAIKRKYDPTNFFRINQNIAPDSLPRRQRSEH</sequence>
<dbReference type="Pfam" id="PF08031">
    <property type="entry name" value="BBE"/>
    <property type="match status" value="1"/>
</dbReference>
<reference evidence="6" key="2">
    <citation type="submission" date="2022-10" db="EMBL/GenBank/DDBJ databases">
        <authorList>
            <person name="Trinh H.N."/>
        </authorList>
    </citation>
    <scope>NUCLEOTIDE SEQUENCE</scope>
    <source>
        <strain evidence="6">RN2-1</strain>
    </source>
</reference>
<gene>
    <name evidence="6" type="ORF">OL599_23240</name>
</gene>
<organism evidence="6 7">
    <name type="scientific">Limobrevibacterium gyesilva</name>
    <dbReference type="NCBI Taxonomy" id="2991712"/>
    <lineage>
        <taxon>Bacteria</taxon>
        <taxon>Pseudomonadati</taxon>
        <taxon>Pseudomonadota</taxon>
        <taxon>Alphaproteobacteria</taxon>
        <taxon>Acetobacterales</taxon>
        <taxon>Acetobacteraceae</taxon>
        <taxon>Limobrevibacterium</taxon>
    </lineage>
</organism>
<evidence type="ECO:0000256" key="4">
    <source>
        <dbReference type="ARBA" id="ARBA00023002"/>
    </source>
</evidence>
<feature type="domain" description="Berberine/berberine-like" evidence="5">
    <location>
        <begin position="299"/>
        <end position="343"/>
    </location>
</feature>
<evidence type="ECO:0000256" key="3">
    <source>
        <dbReference type="ARBA" id="ARBA00022827"/>
    </source>
</evidence>
<dbReference type="RefSeq" id="WP_264716435.1">
    <property type="nucleotide sequence ID" value="NZ_JAPDNT010000038.1"/>
</dbReference>
<dbReference type="InterPro" id="IPR016167">
    <property type="entry name" value="FAD-bd_PCMH_sub1"/>
</dbReference>
<dbReference type="PANTHER" id="PTHR42973">
    <property type="entry name" value="BINDING OXIDOREDUCTASE, PUTATIVE (AFU_ORTHOLOGUE AFUA_1G17690)-RELATED"/>
    <property type="match status" value="1"/>
</dbReference>
<accession>A0AA42CK51</accession>
<dbReference type="InterPro" id="IPR036318">
    <property type="entry name" value="FAD-bd_PCMH-like_sf"/>
</dbReference>
<dbReference type="EMBL" id="JAPDNT010000038">
    <property type="protein sequence ID" value="MCW3477485.1"/>
    <property type="molecule type" value="Genomic_DNA"/>
</dbReference>
<evidence type="ECO:0000313" key="7">
    <source>
        <dbReference type="Proteomes" id="UP001165679"/>
    </source>
</evidence>
<dbReference type="GO" id="GO:0016491">
    <property type="term" value="F:oxidoreductase activity"/>
    <property type="evidence" value="ECO:0007669"/>
    <property type="project" value="UniProtKB-KW"/>
</dbReference>
<reference evidence="6" key="1">
    <citation type="submission" date="2022-09" db="EMBL/GenBank/DDBJ databases">
        <title>Rhodovastum sp. nov. RN2-1 isolated from soil in Seongnam, South Korea.</title>
        <authorList>
            <person name="Le N.T."/>
        </authorList>
    </citation>
    <scope>NUCLEOTIDE SEQUENCE</scope>
    <source>
        <strain evidence="6">RN2-1</strain>
    </source>
</reference>
<dbReference type="PANTHER" id="PTHR42973:SF39">
    <property type="entry name" value="FAD-BINDING PCMH-TYPE DOMAIN-CONTAINING PROTEIN"/>
    <property type="match status" value="1"/>
</dbReference>
<comment type="cofactor">
    <cofactor evidence="1">
        <name>FAD</name>
        <dbReference type="ChEBI" id="CHEBI:57692"/>
    </cofactor>
</comment>
<keyword evidence="4" id="KW-0560">Oxidoreductase</keyword>